<evidence type="ECO:0000259" key="2">
    <source>
        <dbReference type="Pfam" id="PF25273"/>
    </source>
</evidence>
<gene>
    <name evidence="3" type="primary">Hypp6479</name>
    <name evidence="3" type="ORF">BLAG_LOCUS5492</name>
</gene>
<sequence>METLLTKTENATNFTKLNEKIDDMKSDMKKMGDVLCGHEEKLKFQDELIKNLQEKIESLEARQFHSEQYSRKNCLRVWGFPDNYDQRELPAKFADFAQEYLHVKIMPGEIDNIHYLGAKGSRRHIIVKFSTFLAKRKVYEARKALKGKKNGAGSFISVRPDLSPASRALFHHAKQLVSNGTDNKPLSAVWVTIEGRIWATRGDRRVLLTSRQDLEQGVAADIPGEQGVATDIPGEFVSQQRPGSSSLNDRLHSHPSYNQSKIAATLEKKDATTVDELIHAINKSFPNVKTWDCDAMLDIKTFPGNTSNDLGQHGCPHGFTFTNGHDAIPTSARKTRGKYKKMYDDRDNNIKEVKKEVLKQRREETEIQKRKAVQVETERRELPA</sequence>
<accession>A0A8J9YUY3</accession>
<proteinExistence type="predicted"/>
<evidence type="ECO:0000313" key="3">
    <source>
        <dbReference type="EMBL" id="CAH1242169.1"/>
    </source>
</evidence>
<dbReference type="EMBL" id="OV696697">
    <property type="protein sequence ID" value="CAH1242169.1"/>
    <property type="molecule type" value="Genomic_DNA"/>
</dbReference>
<protein>
    <submittedName>
        <fullName evidence="3">Hypp6479 protein</fullName>
    </submittedName>
</protein>
<evidence type="ECO:0000313" key="4">
    <source>
        <dbReference type="Proteomes" id="UP000838412"/>
    </source>
</evidence>
<reference evidence="3" key="1">
    <citation type="submission" date="2022-01" db="EMBL/GenBank/DDBJ databases">
        <authorList>
            <person name="Braso-Vives M."/>
        </authorList>
    </citation>
    <scope>NUCLEOTIDE SEQUENCE</scope>
</reference>
<evidence type="ECO:0000256" key="1">
    <source>
        <dbReference type="SAM" id="MobiDB-lite"/>
    </source>
</evidence>
<dbReference type="Proteomes" id="UP000838412">
    <property type="component" value="Chromosome 12"/>
</dbReference>
<dbReference type="Pfam" id="PF25273">
    <property type="entry name" value="DUF7869"/>
    <property type="match status" value="1"/>
</dbReference>
<dbReference type="AlphaFoldDB" id="A0A8J9YUY3"/>
<organism evidence="3 4">
    <name type="scientific">Branchiostoma lanceolatum</name>
    <name type="common">Common lancelet</name>
    <name type="synonym">Amphioxus lanceolatum</name>
    <dbReference type="NCBI Taxonomy" id="7740"/>
    <lineage>
        <taxon>Eukaryota</taxon>
        <taxon>Metazoa</taxon>
        <taxon>Chordata</taxon>
        <taxon>Cephalochordata</taxon>
        <taxon>Leptocardii</taxon>
        <taxon>Amphioxiformes</taxon>
        <taxon>Branchiostomatidae</taxon>
        <taxon>Branchiostoma</taxon>
    </lineage>
</organism>
<dbReference type="InterPro" id="IPR004244">
    <property type="entry name" value="Transposase_22"/>
</dbReference>
<keyword evidence="4" id="KW-1185">Reference proteome</keyword>
<name>A0A8J9YUY3_BRALA</name>
<dbReference type="Gene3D" id="3.30.70.1820">
    <property type="entry name" value="L1 transposable element, RRM domain"/>
    <property type="match status" value="1"/>
</dbReference>
<dbReference type="InterPro" id="IPR057191">
    <property type="entry name" value="DUF7869"/>
</dbReference>
<feature type="region of interest" description="Disordered" evidence="1">
    <location>
        <begin position="363"/>
        <end position="384"/>
    </location>
</feature>
<dbReference type="PANTHER" id="PTHR11505">
    <property type="entry name" value="L1 TRANSPOSABLE ELEMENT-RELATED"/>
    <property type="match status" value="1"/>
</dbReference>
<feature type="domain" description="DUF7869" evidence="2">
    <location>
        <begin position="260"/>
        <end position="327"/>
    </location>
</feature>